<feature type="domain" description="Glycoside hydrolase family 3 N-terminal" evidence="3">
    <location>
        <begin position="27"/>
        <end position="212"/>
    </location>
</feature>
<dbReference type="InterPro" id="IPR001764">
    <property type="entry name" value="Glyco_hydro_3_N"/>
</dbReference>
<evidence type="ECO:0000313" key="4">
    <source>
        <dbReference type="EMBL" id="KAK4366962.1"/>
    </source>
</evidence>
<evidence type="ECO:0000313" key="5">
    <source>
        <dbReference type="Proteomes" id="UP001291623"/>
    </source>
</evidence>
<dbReference type="Pfam" id="PF00933">
    <property type="entry name" value="Glyco_hydro_3"/>
    <property type="match status" value="1"/>
</dbReference>
<reference evidence="4" key="1">
    <citation type="submission" date="2023-12" db="EMBL/GenBank/DDBJ databases">
        <title>Genome assembly of Anisodus tanguticus.</title>
        <authorList>
            <person name="Wang Y.-J."/>
        </authorList>
    </citation>
    <scope>NUCLEOTIDE SEQUENCE</scope>
    <source>
        <strain evidence="4">KB-2021</strain>
        <tissue evidence="4">Leaf</tissue>
    </source>
</reference>
<dbReference type="PANTHER" id="PTHR42721">
    <property type="entry name" value="SUGAR HYDROLASE-RELATED"/>
    <property type="match status" value="1"/>
</dbReference>
<evidence type="ECO:0000256" key="1">
    <source>
        <dbReference type="ARBA" id="ARBA00005336"/>
    </source>
</evidence>
<keyword evidence="5" id="KW-1185">Reference proteome</keyword>
<evidence type="ECO:0000259" key="3">
    <source>
        <dbReference type="Pfam" id="PF00933"/>
    </source>
</evidence>
<dbReference type="AlphaFoldDB" id="A0AAE1SCF8"/>
<dbReference type="GO" id="GO:0046556">
    <property type="term" value="F:alpha-L-arabinofuranosidase activity"/>
    <property type="evidence" value="ECO:0007669"/>
    <property type="project" value="TreeGrafter"/>
</dbReference>
<proteinExistence type="inferred from homology"/>
<keyword evidence="2" id="KW-0378">Hydrolase</keyword>
<evidence type="ECO:0000256" key="2">
    <source>
        <dbReference type="ARBA" id="ARBA00022801"/>
    </source>
</evidence>
<comment type="similarity">
    <text evidence="1">Belongs to the glycosyl hydrolase 3 family.</text>
</comment>
<dbReference type="PANTHER" id="PTHR42721:SF3">
    <property type="entry name" value="BETA-D-XYLOSIDASE 5-RELATED"/>
    <property type="match status" value="1"/>
</dbReference>
<comment type="caution">
    <text evidence="4">The sequence shown here is derived from an EMBL/GenBank/DDBJ whole genome shotgun (WGS) entry which is preliminary data.</text>
</comment>
<dbReference type="EMBL" id="JAVYJV010000007">
    <property type="protein sequence ID" value="KAK4366962.1"/>
    <property type="molecule type" value="Genomic_DNA"/>
</dbReference>
<dbReference type="GO" id="GO:0009044">
    <property type="term" value="F:xylan 1,4-beta-xylosidase activity"/>
    <property type="evidence" value="ECO:0007669"/>
    <property type="project" value="InterPro"/>
</dbReference>
<organism evidence="4 5">
    <name type="scientific">Anisodus tanguticus</name>
    <dbReference type="NCBI Taxonomy" id="243964"/>
    <lineage>
        <taxon>Eukaryota</taxon>
        <taxon>Viridiplantae</taxon>
        <taxon>Streptophyta</taxon>
        <taxon>Embryophyta</taxon>
        <taxon>Tracheophyta</taxon>
        <taxon>Spermatophyta</taxon>
        <taxon>Magnoliopsida</taxon>
        <taxon>eudicotyledons</taxon>
        <taxon>Gunneridae</taxon>
        <taxon>Pentapetalae</taxon>
        <taxon>asterids</taxon>
        <taxon>lamiids</taxon>
        <taxon>Solanales</taxon>
        <taxon>Solanaceae</taxon>
        <taxon>Solanoideae</taxon>
        <taxon>Hyoscyameae</taxon>
        <taxon>Anisodus</taxon>
    </lineage>
</organism>
<dbReference type="SUPFAM" id="SSF51445">
    <property type="entry name" value="(Trans)glycosidases"/>
    <property type="match status" value="1"/>
</dbReference>
<dbReference type="Gene3D" id="3.20.20.300">
    <property type="entry name" value="Glycoside hydrolase, family 3, N-terminal domain"/>
    <property type="match status" value="1"/>
</dbReference>
<dbReference type="Proteomes" id="UP001291623">
    <property type="component" value="Unassembled WGS sequence"/>
</dbReference>
<dbReference type="PRINTS" id="PR00133">
    <property type="entry name" value="GLHYDRLASE3"/>
</dbReference>
<protein>
    <recommendedName>
        <fullName evidence="3">Glycoside hydrolase family 3 N-terminal domain-containing protein</fullName>
    </recommendedName>
</protein>
<sequence>MGSQIRGLEYVSMQQCLEPPVSLLSSFSASFNVSLWHTLGQVESTEARAMHNVGLAGLTYWSPNVNVLRDPRWGRAQETPGEDPLVVFKYAVNYVRGLQEVDGQDYFSTQNRLKVSSCCKHYTAYDIDNWKGIDRFHFDAKVTAQDMEDTFQPPFKCCVEEGHVSSVMCSHNRVNGIPTCADPKLLKGVIRDQWGLDGFKGVIRDQWGLDGFIYSYSLKSRNSEIFMLTTNKDSYKAILPFRSLEKTNQQQDSKHKYTCNNNNIPSVFPHGGVWGG</sequence>
<gene>
    <name evidence="4" type="ORF">RND71_014842</name>
</gene>
<dbReference type="InterPro" id="IPR036962">
    <property type="entry name" value="Glyco_hydro_3_N_sf"/>
</dbReference>
<dbReference type="GO" id="GO:0031222">
    <property type="term" value="P:arabinan catabolic process"/>
    <property type="evidence" value="ECO:0007669"/>
    <property type="project" value="TreeGrafter"/>
</dbReference>
<dbReference type="InterPro" id="IPR017853">
    <property type="entry name" value="GH"/>
</dbReference>
<dbReference type="InterPro" id="IPR044993">
    <property type="entry name" value="BXL"/>
</dbReference>
<accession>A0AAE1SCF8</accession>
<name>A0AAE1SCF8_9SOLA</name>
<dbReference type="GO" id="GO:0045493">
    <property type="term" value="P:xylan catabolic process"/>
    <property type="evidence" value="ECO:0007669"/>
    <property type="project" value="InterPro"/>
</dbReference>